<proteinExistence type="predicted"/>
<feature type="transmembrane region" description="Helical" evidence="1">
    <location>
        <begin position="101"/>
        <end position="121"/>
    </location>
</feature>
<dbReference type="RefSeq" id="WP_368375323.1">
    <property type="nucleotide sequence ID" value="NZ_JBFRYB010000001.1"/>
</dbReference>
<feature type="transmembrane region" description="Helical" evidence="1">
    <location>
        <begin position="71"/>
        <end position="89"/>
    </location>
</feature>
<evidence type="ECO:0008006" key="4">
    <source>
        <dbReference type="Google" id="ProtNLM"/>
    </source>
</evidence>
<name>A0ABV3TVC1_9GAMM</name>
<comment type="caution">
    <text evidence="2">The sequence shown here is derived from an EMBL/GenBank/DDBJ whole genome shotgun (WGS) entry which is preliminary data.</text>
</comment>
<keyword evidence="1" id="KW-0812">Transmembrane</keyword>
<keyword evidence="1" id="KW-0472">Membrane</keyword>
<gene>
    <name evidence="2" type="ORF">AB4875_06930</name>
</gene>
<evidence type="ECO:0000313" key="2">
    <source>
        <dbReference type="EMBL" id="MEX1665216.1"/>
    </source>
</evidence>
<evidence type="ECO:0000256" key="1">
    <source>
        <dbReference type="SAM" id="Phobius"/>
    </source>
</evidence>
<reference evidence="2 3" key="1">
    <citation type="journal article" date="2011" name="Int. J. Syst. Evol. Microbiol.">
        <title>Zhongshania antarctica gen. nov., sp. nov. and Zhongshania guokunii sp. nov., gammaproteobacteria respectively isolated from coastal attached (fast) ice and surface seawater of the Antarctic.</title>
        <authorList>
            <person name="Li H.J."/>
            <person name="Zhang X.Y."/>
            <person name="Chen C.X."/>
            <person name="Zhang Y.J."/>
            <person name="Gao Z.M."/>
            <person name="Yu Y."/>
            <person name="Chen X.L."/>
            <person name="Chen B."/>
            <person name="Zhang Y.Z."/>
        </authorList>
    </citation>
    <scope>NUCLEOTIDE SEQUENCE [LARGE SCALE GENOMIC DNA]</scope>
    <source>
        <strain evidence="2 3">R06B22</strain>
    </source>
</reference>
<evidence type="ECO:0000313" key="3">
    <source>
        <dbReference type="Proteomes" id="UP001557484"/>
    </source>
</evidence>
<accession>A0ABV3TVC1</accession>
<dbReference type="Proteomes" id="UP001557484">
    <property type="component" value="Unassembled WGS sequence"/>
</dbReference>
<dbReference type="EMBL" id="JBFRYB010000001">
    <property type="protein sequence ID" value="MEX1665216.1"/>
    <property type="molecule type" value="Genomic_DNA"/>
</dbReference>
<keyword evidence="3" id="KW-1185">Reference proteome</keyword>
<keyword evidence="1" id="KW-1133">Transmembrane helix</keyword>
<organism evidence="2 3">
    <name type="scientific">Zhongshania arctica</name>
    <dbReference type="NCBI Taxonomy" id="3238302"/>
    <lineage>
        <taxon>Bacteria</taxon>
        <taxon>Pseudomonadati</taxon>
        <taxon>Pseudomonadota</taxon>
        <taxon>Gammaproteobacteria</taxon>
        <taxon>Cellvibrionales</taxon>
        <taxon>Spongiibacteraceae</taxon>
        <taxon>Zhongshania</taxon>
    </lineage>
</organism>
<feature type="transmembrane region" description="Helical" evidence="1">
    <location>
        <begin position="6"/>
        <end position="26"/>
    </location>
</feature>
<feature type="transmembrane region" description="Helical" evidence="1">
    <location>
        <begin position="47"/>
        <end position="65"/>
    </location>
</feature>
<protein>
    <recommendedName>
        <fullName evidence="4">Phosphopantetheine adenylyltransferase</fullName>
    </recommendedName>
</protein>
<sequence length="125" mass="13295">MNIAISILLFIVGLINFVPVIGVMSADRLSNAYSIELVGNDIVVLMRHRALLFGIIGGFILYSVFNPSYQIAAVIMAAISMLGFLYFVCAVGDYNGAIAKVAIIDLVGIAILAIAAVLKFVNENG</sequence>